<evidence type="ECO:0000313" key="8">
    <source>
        <dbReference type="EMBL" id="EFN61995.1"/>
    </source>
</evidence>
<dbReference type="OrthoDB" id="438179at2759"/>
<dbReference type="InterPro" id="IPR019397">
    <property type="entry name" value="Uncharacterised_TMEM39"/>
</dbReference>
<dbReference type="FunCoup" id="E2AX45">
    <property type="interactions" value="74"/>
</dbReference>
<keyword evidence="4 7" id="KW-1133">Transmembrane helix</keyword>
<dbReference type="GO" id="GO:0016020">
    <property type="term" value="C:membrane"/>
    <property type="evidence" value="ECO:0007669"/>
    <property type="project" value="UniProtKB-SubCell"/>
</dbReference>
<comment type="subcellular location">
    <subcellularLocation>
        <location evidence="1">Membrane</location>
        <topology evidence="1">Multi-pass membrane protein</topology>
    </subcellularLocation>
</comment>
<feature type="transmembrane region" description="Helical" evidence="7">
    <location>
        <begin position="222"/>
        <end position="240"/>
    </location>
</feature>
<feature type="region of interest" description="Disordered" evidence="6">
    <location>
        <begin position="1"/>
        <end position="41"/>
    </location>
</feature>
<feature type="compositionally biased region" description="Polar residues" evidence="6">
    <location>
        <begin position="18"/>
        <end position="35"/>
    </location>
</feature>
<evidence type="ECO:0000256" key="3">
    <source>
        <dbReference type="ARBA" id="ARBA00022692"/>
    </source>
</evidence>
<keyword evidence="3 7" id="KW-0812">Transmembrane</keyword>
<evidence type="ECO:0000256" key="4">
    <source>
        <dbReference type="ARBA" id="ARBA00022989"/>
    </source>
</evidence>
<dbReference type="Proteomes" id="UP000000311">
    <property type="component" value="Unassembled WGS sequence"/>
</dbReference>
<feature type="compositionally biased region" description="Low complexity" evidence="6">
    <location>
        <begin position="1"/>
        <end position="17"/>
    </location>
</feature>
<dbReference type="AlphaFoldDB" id="E2AX45"/>
<keyword evidence="5 7" id="KW-0472">Membrane</keyword>
<feature type="transmembrane region" description="Helical" evidence="7">
    <location>
        <begin position="252"/>
        <end position="272"/>
    </location>
</feature>
<sequence>MPGGRRNAAGRAGPNGRSSNNYAGSANINGRSNSGERAVGSGVDDRRIDEIYGGKSLAPKHVPIPVVPVDGQLTFEALSLAISIIAACLQLLNLYRTVWWLPHSYNNYSMNFYLIDPYLLIFIFTMMARRFVYTLLRQFIDTLLPVRWLPAIQKIMRISLLITVMSILCWCLYHMAERHNSMKIFYLCYPYKPLHNCSLNASAIRAEVFTLRSDFNRRLKRALFSSSGSAYVCGIAPIIFVPPHLHFNIPWVVQHVILFWLGRISACFAQSYPVRYCDVLHRAALHLGRWVKIENRNNHIYAQPWNDTVLWPHGSIVRHNREIYRSEGLCTAAEPGLIQ</sequence>
<proteinExistence type="inferred from homology"/>
<evidence type="ECO:0000256" key="1">
    <source>
        <dbReference type="ARBA" id="ARBA00004141"/>
    </source>
</evidence>
<comment type="similarity">
    <text evidence="2">Belongs to the TMEM39 family.</text>
</comment>
<keyword evidence="9" id="KW-1185">Reference proteome</keyword>
<evidence type="ECO:0000256" key="2">
    <source>
        <dbReference type="ARBA" id="ARBA00010737"/>
    </source>
</evidence>
<gene>
    <name evidence="8" type="ORF">EAG_01748</name>
</gene>
<dbReference type="Pfam" id="PF10271">
    <property type="entry name" value="Tmp39"/>
    <property type="match status" value="2"/>
</dbReference>
<reference evidence="8 9" key="1">
    <citation type="journal article" date="2010" name="Science">
        <title>Genomic comparison of the ants Camponotus floridanus and Harpegnathos saltator.</title>
        <authorList>
            <person name="Bonasio R."/>
            <person name="Zhang G."/>
            <person name="Ye C."/>
            <person name="Mutti N.S."/>
            <person name="Fang X."/>
            <person name="Qin N."/>
            <person name="Donahue G."/>
            <person name="Yang P."/>
            <person name="Li Q."/>
            <person name="Li C."/>
            <person name="Zhang P."/>
            <person name="Huang Z."/>
            <person name="Berger S.L."/>
            <person name="Reinberg D."/>
            <person name="Wang J."/>
            <person name="Liebig J."/>
        </authorList>
    </citation>
    <scope>NUCLEOTIDE SEQUENCE [LARGE SCALE GENOMIC DNA]</scope>
    <source>
        <strain evidence="9">C129</strain>
    </source>
</reference>
<feature type="transmembrane region" description="Helical" evidence="7">
    <location>
        <begin position="77"/>
        <end position="95"/>
    </location>
</feature>
<dbReference type="InParanoid" id="E2AX45"/>
<dbReference type="STRING" id="104421.E2AX45"/>
<protein>
    <submittedName>
        <fullName evidence="8">Transmembrane protein 39A</fullName>
    </submittedName>
</protein>
<evidence type="ECO:0000256" key="5">
    <source>
        <dbReference type="ARBA" id="ARBA00023136"/>
    </source>
</evidence>
<organism evidence="9">
    <name type="scientific">Camponotus floridanus</name>
    <name type="common">Florida carpenter ant</name>
    <dbReference type="NCBI Taxonomy" id="104421"/>
    <lineage>
        <taxon>Eukaryota</taxon>
        <taxon>Metazoa</taxon>
        <taxon>Ecdysozoa</taxon>
        <taxon>Arthropoda</taxon>
        <taxon>Hexapoda</taxon>
        <taxon>Insecta</taxon>
        <taxon>Pterygota</taxon>
        <taxon>Neoptera</taxon>
        <taxon>Endopterygota</taxon>
        <taxon>Hymenoptera</taxon>
        <taxon>Apocrita</taxon>
        <taxon>Aculeata</taxon>
        <taxon>Formicoidea</taxon>
        <taxon>Formicidae</taxon>
        <taxon>Formicinae</taxon>
        <taxon>Camponotus</taxon>
    </lineage>
</organism>
<dbReference type="PANTHER" id="PTHR12995">
    <property type="entry name" value="FI21814P1"/>
    <property type="match status" value="1"/>
</dbReference>
<feature type="transmembrane region" description="Helical" evidence="7">
    <location>
        <begin position="115"/>
        <end position="135"/>
    </location>
</feature>
<feature type="transmembrane region" description="Helical" evidence="7">
    <location>
        <begin position="155"/>
        <end position="173"/>
    </location>
</feature>
<dbReference type="OMA" id="STEWSHI"/>
<evidence type="ECO:0000313" key="9">
    <source>
        <dbReference type="Proteomes" id="UP000000311"/>
    </source>
</evidence>
<evidence type="ECO:0000256" key="7">
    <source>
        <dbReference type="SAM" id="Phobius"/>
    </source>
</evidence>
<dbReference type="EMBL" id="GL443520">
    <property type="protein sequence ID" value="EFN61995.1"/>
    <property type="molecule type" value="Genomic_DNA"/>
</dbReference>
<name>E2AX45_CAMFO</name>
<evidence type="ECO:0000256" key="6">
    <source>
        <dbReference type="SAM" id="MobiDB-lite"/>
    </source>
</evidence>
<dbReference type="PANTHER" id="PTHR12995:SF4">
    <property type="entry name" value="FI21814P1"/>
    <property type="match status" value="1"/>
</dbReference>
<accession>E2AX45</accession>